<accession>A0A109K420</accession>
<dbReference type="AlphaFoldDB" id="A0A109K420"/>
<evidence type="ECO:0008006" key="4">
    <source>
        <dbReference type="Google" id="ProtNLM"/>
    </source>
</evidence>
<sequence>MIGKRMRAQVLAVLCTFGAWSGSVSSAGAQQASWTQIGMLACKVDPSVGFVIFGHQSMSCRFTQNPPFPIQLYEGALNTVGIDIGVSAGGALAWAVFAPTAGPPVGALAGEYVGASGDIGLGLGAGVNVLVGGSGRSFALQPVSVEGSIAIDVTVGLSGLQLRPVY</sequence>
<dbReference type="InterPro" id="IPR009333">
    <property type="entry name" value="DUF992"/>
</dbReference>
<organism evidence="2 3">
    <name type="scientific">Bradyrhizobium macuxiense</name>
    <dbReference type="NCBI Taxonomy" id="1755647"/>
    <lineage>
        <taxon>Bacteria</taxon>
        <taxon>Pseudomonadati</taxon>
        <taxon>Pseudomonadota</taxon>
        <taxon>Alphaproteobacteria</taxon>
        <taxon>Hyphomicrobiales</taxon>
        <taxon>Nitrobacteraceae</taxon>
        <taxon>Bradyrhizobium</taxon>
    </lineage>
</organism>
<keyword evidence="3" id="KW-1185">Reference proteome</keyword>
<dbReference type="RefSeq" id="WP_082747308.1">
    <property type="nucleotide sequence ID" value="NZ_LNCU01000019.1"/>
</dbReference>
<feature type="signal peptide" evidence="1">
    <location>
        <begin position="1"/>
        <end position="26"/>
    </location>
</feature>
<dbReference type="Proteomes" id="UP000057737">
    <property type="component" value="Unassembled WGS sequence"/>
</dbReference>
<dbReference type="Pfam" id="PF06186">
    <property type="entry name" value="DUF992"/>
    <property type="match status" value="1"/>
</dbReference>
<protein>
    <recommendedName>
        <fullName evidence="4">DUF992 domain-containing protein</fullName>
    </recommendedName>
</protein>
<dbReference type="EMBL" id="LNCU01000019">
    <property type="protein sequence ID" value="KWV60399.1"/>
    <property type="molecule type" value="Genomic_DNA"/>
</dbReference>
<evidence type="ECO:0000256" key="1">
    <source>
        <dbReference type="SAM" id="SignalP"/>
    </source>
</evidence>
<comment type="caution">
    <text evidence="2">The sequence shown here is derived from an EMBL/GenBank/DDBJ whole genome shotgun (WGS) entry which is preliminary data.</text>
</comment>
<evidence type="ECO:0000313" key="3">
    <source>
        <dbReference type="Proteomes" id="UP000057737"/>
    </source>
</evidence>
<evidence type="ECO:0000313" key="2">
    <source>
        <dbReference type="EMBL" id="KWV60399.1"/>
    </source>
</evidence>
<proteinExistence type="predicted"/>
<reference evidence="2 3" key="1">
    <citation type="submission" date="2015-11" db="EMBL/GenBank/DDBJ databases">
        <title>Draft Genome Sequence of the Strain BR 10303 (Bradyrhizobium sp.) isolated from nodules of Centrolobium paraense.</title>
        <authorList>
            <person name="Zelli J.E."/>
            <person name="Simoes-Araujo J.L."/>
            <person name="Barauna A.C."/>
            <person name="Silva K."/>
        </authorList>
    </citation>
    <scope>NUCLEOTIDE SEQUENCE [LARGE SCALE GENOMIC DNA]</scope>
    <source>
        <strain evidence="2 3">BR 10303</strain>
    </source>
</reference>
<name>A0A109K420_9BRAD</name>
<keyword evidence="1" id="KW-0732">Signal</keyword>
<gene>
    <name evidence="2" type="ORF">AS156_28795</name>
</gene>
<feature type="chain" id="PRO_5007137462" description="DUF992 domain-containing protein" evidence="1">
    <location>
        <begin position="27"/>
        <end position="166"/>
    </location>
</feature>
<dbReference type="OrthoDB" id="7362478at2"/>